<keyword evidence="4" id="KW-1185">Reference proteome</keyword>
<evidence type="ECO:0000313" key="3">
    <source>
        <dbReference type="EMBL" id="KAG2442830.1"/>
    </source>
</evidence>
<dbReference type="GO" id="GO:0005975">
    <property type="term" value="P:carbohydrate metabolic process"/>
    <property type="evidence" value="ECO:0007669"/>
    <property type="project" value="InterPro"/>
</dbReference>
<comment type="similarity">
    <text evidence="1">Belongs to the glycosyl hydrolase 16 family.</text>
</comment>
<dbReference type="PANTHER" id="PTHR10963">
    <property type="entry name" value="GLYCOSYL HYDROLASE-RELATED"/>
    <property type="match status" value="1"/>
</dbReference>
<evidence type="ECO:0000313" key="4">
    <source>
        <dbReference type="Proteomes" id="UP000650467"/>
    </source>
</evidence>
<dbReference type="SUPFAM" id="SSF49899">
    <property type="entry name" value="Concanavalin A-like lectins/glucanases"/>
    <property type="match status" value="1"/>
</dbReference>
<evidence type="ECO:0000256" key="1">
    <source>
        <dbReference type="ARBA" id="ARBA00006865"/>
    </source>
</evidence>
<dbReference type="AlphaFoldDB" id="A0A835TPG8"/>
<name>A0A835TPG8_CHLIN</name>
<reference evidence="3" key="1">
    <citation type="journal article" date="2020" name="bioRxiv">
        <title>Comparative genomics of Chlamydomonas.</title>
        <authorList>
            <person name="Craig R.J."/>
            <person name="Hasan A.R."/>
            <person name="Ness R.W."/>
            <person name="Keightley P.D."/>
        </authorList>
    </citation>
    <scope>NUCLEOTIDE SEQUENCE</scope>
    <source>
        <strain evidence="3">SAG 7.73</strain>
    </source>
</reference>
<dbReference type="PROSITE" id="PS51762">
    <property type="entry name" value="GH16_2"/>
    <property type="match status" value="1"/>
</dbReference>
<feature type="domain" description="GH16" evidence="2">
    <location>
        <begin position="11"/>
        <end position="344"/>
    </location>
</feature>
<protein>
    <recommendedName>
        <fullName evidence="2">GH16 domain-containing protein</fullName>
    </recommendedName>
</protein>
<gene>
    <name evidence="3" type="ORF">HXX76_002909</name>
</gene>
<dbReference type="PANTHER" id="PTHR10963:SF55">
    <property type="entry name" value="GLYCOSIDE HYDROLASE FAMILY 16 PROTEIN"/>
    <property type="match status" value="1"/>
</dbReference>
<accession>A0A835TPG8</accession>
<comment type="caution">
    <text evidence="3">The sequence shown here is derived from an EMBL/GenBank/DDBJ whole genome shotgun (WGS) entry which is preliminary data.</text>
</comment>
<dbReference type="InterPro" id="IPR013320">
    <property type="entry name" value="ConA-like_dom_sf"/>
</dbReference>
<evidence type="ECO:0000259" key="2">
    <source>
        <dbReference type="PROSITE" id="PS51762"/>
    </source>
</evidence>
<dbReference type="Proteomes" id="UP000650467">
    <property type="component" value="Unassembled WGS sequence"/>
</dbReference>
<proteinExistence type="inferred from homology"/>
<sequence length="349" mass="37352">MHGSAAIDFQPRWQEEFDPCVGPPSNCVNGLRTSLWNFEFGDGSRYGPGTIGWGNGEAQCYTRDRRNVRAVKQAGGSPGVLVIEAHFSPSGFPCTSDTSSAVDATATAAVGAGATGSATTGPAFSDAPTTRYWSSGRITTRNKAAFMWANASSAVKVEARIKFPQELGAWPVFWMLPDTPRNDCLACGAYGNGWCTSGEIDIAETRNRDPRIRSTLHFGGLKDQPWLDCKFATADYADLAGRLSFWTRVSVVWAADSIIFAVNDTVVQSIPSASWYTGAAPDKAARPSAPFDQPFHLLLDLAVGGAFPAAQFFPGGGASLVTDTARAPYRMLMDWVRVYDQVLAGVPAA</sequence>
<dbReference type="GO" id="GO:0004553">
    <property type="term" value="F:hydrolase activity, hydrolyzing O-glycosyl compounds"/>
    <property type="evidence" value="ECO:0007669"/>
    <property type="project" value="InterPro"/>
</dbReference>
<dbReference type="OrthoDB" id="527711at2759"/>
<dbReference type="CDD" id="cd08023">
    <property type="entry name" value="GH16_laminarinase_like"/>
    <property type="match status" value="1"/>
</dbReference>
<dbReference type="InterPro" id="IPR050546">
    <property type="entry name" value="Glycosyl_Hydrlase_16"/>
</dbReference>
<dbReference type="EMBL" id="JAEHOC010000004">
    <property type="protein sequence ID" value="KAG2442830.1"/>
    <property type="molecule type" value="Genomic_DNA"/>
</dbReference>
<dbReference type="InterPro" id="IPR000757">
    <property type="entry name" value="Beta-glucanase-like"/>
</dbReference>
<dbReference type="Gene3D" id="2.60.120.200">
    <property type="match status" value="1"/>
</dbReference>
<organism evidence="3 4">
    <name type="scientific">Chlamydomonas incerta</name>
    <dbReference type="NCBI Taxonomy" id="51695"/>
    <lineage>
        <taxon>Eukaryota</taxon>
        <taxon>Viridiplantae</taxon>
        <taxon>Chlorophyta</taxon>
        <taxon>core chlorophytes</taxon>
        <taxon>Chlorophyceae</taxon>
        <taxon>CS clade</taxon>
        <taxon>Chlamydomonadales</taxon>
        <taxon>Chlamydomonadaceae</taxon>
        <taxon>Chlamydomonas</taxon>
    </lineage>
</organism>